<gene>
    <name evidence="1" type="ORF">HMPREF9418_1927</name>
</gene>
<proteinExistence type="predicted"/>
<protein>
    <submittedName>
        <fullName evidence="1">Transposase</fullName>
    </submittedName>
</protein>
<evidence type="ECO:0000313" key="1">
    <source>
        <dbReference type="EMBL" id="EGQ76447.1"/>
    </source>
</evidence>
<dbReference type="Proteomes" id="UP000004982">
    <property type="component" value="Unassembled WGS sequence"/>
</dbReference>
<sequence>MGLRMQTYSGLNLNQDKATKPQTVQIVRQGEATPYWFKVNPL</sequence>
<comment type="caution">
    <text evidence="1">The sequence shown here is derived from an EMBL/GenBank/DDBJ whole genome shotgun (WGS) entry which is preliminary data.</text>
</comment>
<name>A0AA36XK26_9NEIS</name>
<dbReference type="EMBL" id="AFQE01000092">
    <property type="protein sequence ID" value="EGQ76447.1"/>
    <property type="molecule type" value="Genomic_DNA"/>
</dbReference>
<dbReference type="AlphaFoldDB" id="A0AA36XK26"/>
<evidence type="ECO:0000313" key="2">
    <source>
        <dbReference type="Proteomes" id="UP000004982"/>
    </source>
</evidence>
<organism evidence="1 2">
    <name type="scientific">Neisseria macacae ATCC 33926</name>
    <dbReference type="NCBI Taxonomy" id="997348"/>
    <lineage>
        <taxon>Bacteria</taxon>
        <taxon>Pseudomonadati</taxon>
        <taxon>Pseudomonadota</taxon>
        <taxon>Betaproteobacteria</taxon>
        <taxon>Neisseriales</taxon>
        <taxon>Neisseriaceae</taxon>
        <taxon>Neisseria</taxon>
    </lineage>
</organism>
<reference evidence="1 2" key="1">
    <citation type="submission" date="2011-05" db="EMBL/GenBank/DDBJ databases">
        <authorList>
            <person name="Muzny D."/>
            <person name="Qin X."/>
            <person name="Deng J."/>
            <person name="Jiang H."/>
            <person name="Liu Y."/>
            <person name="Qu J."/>
            <person name="Song X.-Z."/>
            <person name="Zhang L."/>
            <person name="Thornton R."/>
            <person name="Coyle M."/>
            <person name="Francisco L."/>
            <person name="Jackson L."/>
            <person name="Javaid M."/>
            <person name="Korchina V."/>
            <person name="Kovar C."/>
            <person name="Mata R."/>
            <person name="Mathew T."/>
            <person name="Ngo R."/>
            <person name="Nguyen L."/>
            <person name="Nguyen N."/>
            <person name="Okwuonu G."/>
            <person name="Ongeri F."/>
            <person name="Pham C."/>
            <person name="Simmons D."/>
            <person name="Wilczek-Boney K."/>
            <person name="Hale W."/>
            <person name="Jakkamsetti A."/>
            <person name="Pham P."/>
            <person name="Ruth R."/>
            <person name="San Lucas F."/>
            <person name="Warren J."/>
            <person name="Zhang J."/>
            <person name="Zhao Z."/>
            <person name="Zhou C."/>
            <person name="Zhu D."/>
            <person name="Lee S."/>
            <person name="Bess C."/>
            <person name="Blankenburg K."/>
            <person name="Forbes L."/>
            <person name="Fu Q."/>
            <person name="Gubbala S."/>
            <person name="Hirani K."/>
            <person name="Jayaseelan J.C."/>
            <person name="Lara F."/>
            <person name="Munidasa M."/>
            <person name="Palculict T."/>
            <person name="Patil S."/>
            <person name="Pu L.-L."/>
            <person name="Saada N."/>
            <person name="Tang L."/>
            <person name="Weissenberger G."/>
            <person name="Zhu Y."/>
            <person name="Hemphill L."/>
            <person name="Shang Y."/>
            <person name="Youmans B."/>
            <person name="Ayvaz T."/>
            <person name="Ross M."/>
            <person name="Santibanez J."/>
            <person name="Aqrawi P."/>
            <person name="Gross S."/>
            <person name="Joshi V."/>
            <person name="Fowler G."/>
            <person name="Nazareth L."/>
            <person name="Reid J."/>
            <person name="Worley K."/>
            <person name="Petrosino J."/>
            <person name="Highlander S."/>
            <person name="Gibbs R."/>
        </authorList>
    </citation>
    <scope>NUCLEOTIDE SEQUENCE [LARGE SCALE GENOMIC DNA]</scope>
    <source>
        <strain evidence="1 2">ATCC 33926</strain>
    </source>
</reference>
<accession>A0AA36XK26</accession>